<evidence type="ECO:0000313" key="2">
    <source>
        <dbReference type="EMBL" id="WMN03176.1"/>
    </source>
</evidence>
<dbReference type="Proteomes" id="UP001230933">
    <property type="component" value="Chromosome"/>
</dbReference>
<keyword evidence="2" id="KW-0614">Plasmid</keyword>
<dbReference type="EMBL" id="CP133191">
    <property type="protein sequence ID" value="WMN03176.1"/>
    <property type="molecule type" value="Genomic_DNA"/>
</dbReference>
<evidence type="ECO:0000313" key="1">
    <source>
        <dbReference type="EMBL" id="WMN01890.1"/>
    </source>
</evidence>
<dbReference type="EMBL" id="CP124545">
    <property type="protein sequence ID" value="WMN01890.1"/>
    <property type="molecule type" value="Genomic_DNA"/>
</dbReference>
<evidence type="ECO:0000313" key="3">
    <source>
        <dbReference type="Proteomes" id="UP001230933"/>
    </source>
</evidence>
<geneLocation type="plasmid" evidence="2 3">
    <name>pMGMM8_1</name>
</geneLocation>
<accession>A0AAX3ZZB5</accession>
<reference evidence="2" key="1">
    <citation type="submission" date="2023-08" db="EMBL/GenBank/DDBJ databases">
        <title>Isolation and Characterization of Rhodococcus erythropolis MGMM8.</title>
        <authorList>
            <person name="Diabankana R.G.C."/>
            <person name="Afordoanyi D.M."/>
            <person name="Validov S.Z."/>
        </authorList>
    </citation>
    <scope>NUCLEOTIDE SEQUENCE</scope>
    <source>
        <strain evidence="2">MGMM8</strain>
        <plasmid evidence="2">pMGMM8_1</plasmid>
    </source>
</reference>
<gene>
    <name evidence="1" type="ORF">QIE55_31820</name>
    <name evidence="2" type="ORF">QIE55_32765</name>
</gene>
<dbReference type="AlphaFoldDB" id="A0AAX3ZZB5"/>
<name>A0AAX3ZZB5_RHOER</name>
<dbReference type="Proteomes" id="UP001230933">
    <property type="component" value="Plasmid pMGMM8_1"/>
</dbReference>
<organism evidence="2 3">
    <name type="scientific">Rhodococcus erythropolis</name>
    <name type="common">Arthrobacter picolinophilus</name>
    <dbReference type="NCBI Taxonomy" id="1833"/>
    <lineage>
        <taxon>Bacteria</taxon>
        <taxon>Bacillati</taxon>
        <taxon>Actinomycetota</taxon>
        <taxon>Actinomycetes</taxon>
        <taxon>Mycobacteriales</taxon>
        <taxon>Nocardiaceae</taxon>
        <taxon>Rhodococcus</taxon>
        <taxon>Rhodococcus erythropolis group</taxon>
    </lineage>
</organism>
<proteinExistence type="predicted"/>
<protein>
    <submittedName>
        <fullName evidence="2">Uncharacterized protein</fullName>
    </submittedName>
</protein>
<sequence length="110" mass="12286">MTRPKAVDQTLLERVSLAETEIDKRLPAEHYEAVRQTRQHAATNVGADFRTGERAFSVIADDTLTSLVMKALTSERLEQEQVNTLASAAQTIHRYLRDSRSDTSSEGIDP</sequence>